<accession>A0A857N5B1</accession>
<proteinExistence type="predicted"/>
<evidence type="ECO:0000313" key="1">
    <source>
        <dbReference type="EMBL" id="QHO63317.1"/>
    </source>
</evidence>
<dbReference type="EMBL" id="CP047901">
    <property type="protein sequence ID" value="QHO63317.1"/>
    <property type="molecule type" value="Genomic_DNA"/>
</dbReference>
<dbReference type="RefSeq" id="WP_161931704.1">
    <property type="nucleotide sequence ID" value="NZ_CP047901.1"/>
</dbReference>
<evidence type="ECO:0000313" key="2">
    <source>
        <dbReference type="Proteomes" id="UP000463983"/>
    </source>
</evidence>
<evidence type="ECO:0008006" key="3">
    <source>
        <dbReference type="Google" id="ProtNLM"/>
    </source>
</evidence>
<gene>
    <name evidence="1" type="ORF">MICH65_0336</name>
</gene>
<dbReference type="InterPro" id="IPR038765">
    <property type="entry name" value="Papain-like_cys_pep_sf"/>
</dbReference>
<keyword evidence="2" id="KW-1185">Reference proteome</keyword>
<name>A0A857N5B1_9BACT</name>
<dbReference type="Proteomes" id="UP000463983">
    <property type="component" value="Chromosome"/>
</dbReference>
<sequence>MESQTEISMNEVDLVELANRVKERVEGLESRVLKVQKIIVEHAMSLPERIEPQSILESRFMPVDEAFDNGALSCGAMTNIGAEMLKTMGYEVKKVHGEDENSVDHAWLLVKEPGSGEWSPYDLTRKGAKVGEHHRVKKIVSDWEEIRGEIESDHTTYGQRLKALE</sequence>
<organism evidence="1 2">
    <name type="scientific">Candidatus Chazhemtobacterium aquaticus</name>
    <dbReference type="NCBI Taxonomy" id="2715735"/>
    <lineage>
        <taxon>Bacteria</taxon>
        <taxon>Candidatus Chazhemtobacteraceae</taxon>
        <taxon>Candidatus Chazhemtobacterium</taxon>
    </lineage>
</organism>
<dbReference type="KEGG" id="caqa:MICH65_0336"/>
<dbReference type="SUPFAM" id="SSF54001">
    <property type="entry name" value="Cysteine proteinases"/>
    <property type="match status" value="1"/>
</dbReference>
<reference evidence="2" key="1">
    <citation type="journal article" date="2020" name="Microorganisms">
        <title>Complete Genome of a Member of a New Bacterial Lineage in the Microgenomates Group Reveals an Unusual Nucleotide Composition Disparity Between Two Strands of DNA and Limited Metabolic Potential.</title>
        <authorList>
            <person name="Kadnikov V.V."/>
            <person name="Mardanov A.V."/>
            <person name="Beletsky A.V."/>
            <person name="Karnachuk O.V."/>
            <person name="Ravin N.V."/>
        </authorList>
    </citation>
    <scope>NUCLEOTIDE SEQUENCE [LARGE SCALE GENOMIC DNA]</scope>
</reference>
<dbReference type="AlphaFoldDB" id="A0A857N5B1"/>
<protein>
    <recommendedName>
        <fullName evidence="3">Transglutaminase-like domain-containing protein</fullName>
    </recommendedName>
</protein>